<protein>
    <submittedName>
        <fullName evidence="2">DUF4321 domain-containing protein</fullName>
    </submittedName>
</protein>
<evidence type="ECO:0000313" key="2">
    <source>
        <dbReference type="EMBL" id="MCU6743331.1"/>
    </source>
</evidence>
<keyword evidence="1" id="KW-0472">Membrane</keyword>
<feature type="transmembrane region" description="Helical" evidence="1">
    <location>
        <begin position="7"/>
        <end position="27"/>
    </location>
</feature>
<dbReference type="InterPro" id="IPR025470">
    <property type="entry name" value="DUF4321"/>
</dbReference>
<dbReference type="Pfam" id="PF14209">
    <property type="entry name" value="DUF4321"/>
    <property type="match status" value="1"/>
</dbReference>
<evidence type="ECO:0000313" key="3">
    <source>
        <dbReference type="Proteomes" id="UP001652432"/>
    </source>
</evidence>
<dbReference type="EMBL" id="JAOQKJ010000002">
    <property type="protein sequence ID" value="MCU6743331.1"/>
    <property type="molecule type" value="Genomic_DNA"/>
</dbReference>
<keyword evidence="3" id="KW-1185">Reference proteome</keyword>
<keyword evidence="1" id="KW-1133">Transmembrane helix</keyword>
<keyword evidence="1" id="KW-0812">Transmembrane</keyword>
<comment type="caution">
    <text evidence="2">The sequence shown here is derived from an EMBL/GenBank/DDBJ whole genome shotgun (WGS) entry which is preliminary data.</text>
</comment>
<organism evidence="2 3">
    <name type="scientific">Suilimivivens aceti</name>
    <dbReference type="NCBI Taxonomy" id="2981774"/>
    <lineage>
        <taxon>Bacteria</taxon>
        <taxon>Bacillati</taxon>
        <taxon>Bacillota</taxon>
        <taxon>Clostridia</taxon>
        <taxon>Lachnospirales</taxon>
        <taxon>Lachnospiraceae</taxon>
        <taxon>Suilimivivens</taxon>
    </lineage>
</organism>
<name>A0ABT2T036_9FIRM</name>
<sequence length="78" mass="8487">MRKNNWACFLLILAGIVIGGFIGSLLPVQWLNYGQTFGLSSPVVLDFGILCLTFGLSIKITVASILGIIIGIIIYRFL</sequence>
<gene>
    <name evidence="2" type="ORF">OCV77_02230</name>
</gene>
<dbReference type="Proteomes" id="UP001652432">
    <property type="component" value="Unassembled WGS sequence"/>
</dbReference>
<dbReference type="RefSeq" id="WP_118797021.1">
    <property type="nucleotide sequence ID" value="NZ_JAOQKJ010000002.1"/>
</dbReference>
<reference evidence="2 3" key="1">
    <citation type="journal article" date="2021" name="ISME Commun">
        <title>Automated analysis of genomic sequences facilitates high-throughput and comprehensive description of bacteria.</title>
        <authorList>
            <person name="Hitch T.C.A."/>
        </authorList>
    </citation>
    <scope>NUCLEOTIDE SEQUENCE [LARGE SCALE GENOMIC DNA]</scope>
    <source>
        <strain evidence="2 3">Sanger_18</strain>
    </source>
</reference>
<evidence type="ECO:0000256" key="1">
    <source>
        <dbReference type="SAM" id="Phobius"/>
    </source>
</evidence>
<feature type="transmembrane region" description="Helical" evidence="1">
    <location>
        <begin position="47"/>
        <end position="75"/>
    </location>
</feature>
<accession>A0ABT2T036</accession>
<proteinExistence type="predicted"/>